<dbReference type="AlphaFoldDB" id="A0A382FMY4"/>
<accession>A0A382FMY4</accession>
<protein>
    <submittedName>
        <fullName evidence="1">Uncharacterized protein</fullName>
    </submittedName>
</protein>
<reference evidence="1" key="1">
    <citation type="submission" date="2018-05" db="EMBL/GenBank/DDBJ databases">
        <authorList>
            <person name="Lanie J.A."/>
            <person name="Ng W.-L."/>
            <person name="Kazmierczak K.M."/>
            <person name="Andrzejewski T.M."/>
            <person name="Davidsen T.M."/>
            <person name="Wayne K.J."/>
            <person name="Tettelin H."/>
            <person name="Glass J.I."/>
            <person name="Rusch D."/>
            <person name="Podicherti R."/>
            <person name="Tsui H.-C.T."/>
            <person name="Winkler M.E."/>
        </authorList>
    </citation>
    <scope>NUCLEOTIDE SEQUENCE</scope>
</reference>
<sequence length="34" mass="3872">MAAAPGFQWMDRQVAFSPAWHPERLESGVGWTVR</sequence>
<name>A0A382FMY4_9ZZZZ</name>
<gene>
    <name evidence="1" type="ORF">METZ01_LOCUS216568</name>
</gene>
<evidence type="ECO:0000313" key="1">
    <source>
        <dbReference type="EMBL" id="SVB63714.1"/>
    </source>
</evidence>
<organism evidence="1">
    <name type="scientific">marine metagenome</name>
    <dbReference type="NCBI Taxonomy" id="408172"/>
    <lineage>
        <taxon>unclassified sequences</taxon>
        <taxon>metagenomes</taxon>
        <taxon>ecological metagenomes</taxon>
    </lineage>
</organism>
<proteinExistence type="predicted"/>
<feature type="non-terminal residue" evidence="1">
    <location>
        <position position="34"/>
    </location>
</feature>
<dbReference type="EMBL" id="UINC01050586">
    <property type="protein sequence ID" value="SVB63714.1"/>
    <property type="molecule type" value="Genomic_DNA"/>
</dbReference>